<keyword evidence="11" id="KW-1185">Reference proteome</keyword>
<dbReference type="STRING" id="53468.A0A0R3UNF4"/>
<dbReference type="GO" id="GO:0006511">
    <property type="term" value="P:ubiquitin-dependent protein catabolic process"/>
    <property type="evidence" value="ECO:0007669"/>
    <property type="project" value="InterPro"/>
</dbReference>
<dbReference type="Pfam" id="PF10584">
    <property type="entry name" value="Proteasome_A_N"/>
    <property type="match status" value="1"/>
</dbReference>
<evidence type="ECO:0000313" key="11">
    <source>
        <dbReference type="Proteomes" id="UP000267029"/>
    </source>
</evidence>
<evidence type="ECO:0000256" key="7">
    <source>
        <dbReference type="PROSITE-ProRule" id="PRU00808"/>
    </source>
</evidence>
<feature type="domain" description="Proteasome alpha-type subunits" evidence="9">
    <location>
        <begin position="6"/>
        <end position="28"/>
    </location>
</feature>
<sequence>MFRNQYDHDVSVWSPQGRIHQIEYAMEAVKQGSAAVALKNKDFSVIVALKRAPSELSSYQEKLIPIDSHIGMAITGLTADGFLLAKSMRRECADNRWAYGEPLPISRLLNKISLKMQIPTQQYGRRPFGVGMLIAGYDDQGPHVYYLCPSSNSYDCRSFAVGSRSQSARTYLERHLDQFPNSSLDELIAHGLKALKGCLPAETELTGKNCALAVVGKGRDFTILKEEDIEPYLAGLATSVPSEVSDHSAEPQPVAPAYVTSTQLYNWRFTTDELANQRQECNAAARKRLAPVTKANADASQGGVSNAEAEPLLLTAEDELIIVKRYILIMKELFHKFEEPKLPPDVFGFAATYFKRFYLNNSVMDYFPREMMLTALYLACKAADFPLGLQTFTSHIPRNRERYSDFIVNSELFLMEKLQYDLWIHTPYRPLCGLIVDLVAYQNALRERRGQKPVEDAASLVATLKAEGYEIIHTWFQTDLCLTHPPSQFALAVLLELGRTRPELEVEAFVRDEVCGCAPLKSDEPCGDSSRGEENQPSVQSGEPTPQQQWSNLSEKMEHIQAMIAEFEFLEDLSQTGEEEAVLLQCRNPLYDPLSEEYAAAKERANKLMSFIE</sequence>
<dbReference type="EMBL" id="UXSR01005693">
    <property type="protein sequence ID" value="VDD83326.1"/>
    <property type="molecule type" value="Genomic_DNA"/>
</dbReference>
<feature type="region of interest" description="Disordered" evidence="8">
    <location>
        <begin position="523"/>
        <end position="551"/>
    </location>
</feature>
<evidence type="ECO:0000259" key="9">
    <source>
        <dbReference type="PROSITE" id="PS00388"/>
    </source>
</evidence>
<evidence type="ECO:0000256" key="2">
    <source>
        <dbReference type="ARBA" id="ARBA00004496"/>
    </source>
</evidence>
<organism evidence="10 11">
    <name type="scientific">Mesocestoides corti</name>
    <name type="common">Flatworm</name>
    <dbReference type="NCBI Taxonomy" id="53468"/>
    <lineage>
        <taxon>Eukaryota</taxon>
        <taxon>Metazoa</taxon>
        <taxon>Spiralia</taxon>
        <taxon>Lophotrochozoa</taxon>
        <taxon>Platyhelminthes</taxon>
        <taxon>Cestoda</taxon>
        <taxon>Eucestoda</taxon>
        <taxon>Cyclophyllidea</taxon>
        <taxon>Mesocestoididae</taxon>
        <taxon>Mesocestoides</taxon>
    </lineage>
</organism>
<dbReference type="SMART" id="SM00948">
    <property type="entry name" value="Proteasome_A_N"/>
    <property type="match status" value="1"/>
</dbReference>
<name>A0A0R3UNF4_MESCO</name>
<evidence type="ECO:0000256" key="1">
    <source>
        <dbReference type="ARBA" id="ARBA00004123"/>
    </source>
</evidence>
<keyword evidence="6" id="KW-0539">Nucleus</keyword>
<dbReference type="Pfam" id="PF00227">
    <property type="entry name" value="Proteasome"/>
    <property type="match status" value="1"/>
</dbReference>
<dbReference type="PROSITE" id="PS51475">
    <property type="entry name" value="PROTEASOME_ALPHA_2"/>
    <property type="match status" value="1"/>
</dbReference>
<evidence type="ECO:0000256" key="5">
    <source>
        <dbReference type="ARBA" id="ARBA00022942"/>
    </source>
</evidence>
<dbReference type="GO" id="GO:0005634">
    <property type="term" value="C:nucleus"/>
    <property type="evidence" value="ECO:0007669"/>
    <property type="project" value="UniProtKB-SubCell"/>
</dbReference>
<evidence type="ECO:0000256" key="8">
    <source>
        <dbReference type="SAM" id="MobiDB-lite"/>
    </source>
</evidence>
<dbReference type="SUPFAM" id="SSF47954">
    <property type="entry name" value="Cyclin-like"/>
    <property type="match status" value="2"/>
</dbReference>
<dbReference type="FunFam" id="3.60.20.10:FF:000063">
    <property type="entry name" value="Proteasome subunit alpha type"/>
    <property type="match status" value="1"/>
</dbReference>
<dbReference type="InterPro" id="IPR050115">
    <property type="entry name" value="Proteasome_alpha"/>
</dbReference>
<gene>
    <name evidence="10" type="ORF">MCOS_LOCUS9329</name>
</gene>
<dbReference type="AlphaFoldDB" id="A0A0R3UNF4"/>
<dbReference type="GO" id="GO:0005737">
    <property type="term" value="C:cytoplasm"/>
    <property type="evidence" value="ECO:0007669"/>
    <property type="project" value="UniProtKB-SubCell"/>
</dbReference>
<dbReference type="GO" id="GO:0019773">
    <property type="term" value="C:proteasome core complex, alpha-subunit complex"/>
    <property type="evidence" value="ECO:0007669"/>
    <property type="project" value="UniProtKB-UniRule"/>
</dbReference>
<dbReference type="OrthoDB" id="340962at2759"/>
<dbReference type="CDD" id="cd03749">
    <property type="entry name" value="proteasome_alpha_type_1"/>
    <property type="match status" value="1"/>
</dbReference>
<evidence type="ECO:0000313" key="10">
    <source>
        <dbReference type="EMBL" id="VDD83326.1"/>
    </source>
</evidence>
<dbReference type="Gene3D" id="3.60.20.10">
    <property type="entry name" value="Glutamine Phosphoribosylpyrophosphate, subunit 1, domain 1"/>
    <property type="match status" value="1"/>
</dbReference>
<feature type="compositionally biased region" description="Polar residues" evidence="8">
    <location>
        <begin position="535"/>
        <end position="551"/>
    </location>
</feature>
<dbReference type="Gene3D" id="1.10.472.10">
    <property type="entry name" value="Cyclin-like"/>
    <property type="match status" value="1"/>
</dbReference>
<dbReference type="InterPro" id="IPR006671">
    <property type="entry name" value="Cyclin_N"/>
</dbReference>
<dbReference type="InterPro" id="IPR000426">
    <property type="entry name" value="Proteasome_asu_N"/>
</dbReference>
<proteinExistence type="inferred from homology"/>
<dbReference type="Proteomes" id="UP000267029">
    <property type="component" value="Unassembled WGS sequence"/>
</dbReference>
<dbReference type="InterPro" id="IPR035144">
    <property type="entry name" value="Proteasome_alpha1"/>
</dbReference>
<dbReference type="InterPro" id="IPR036915">
    <property type="entry name" value="Cyclin-like_sf"/>
</dbReference>
<dbReference type="CDD" id="cd20524">
    <property type="entry name" value="CYCLIN_CCNH_rpt1"/>
    <property type="match status" value="1"/>
</dbReference>
<dbReference type="CDD" id="cd20525">
    <property type="entry name" value="CYCLIN_CCNH_rpt2"/>
    <property type="match status" value="1"/>
</dbReference>
<comment type="subcellular location">
    <subcellularLocation>
        <location evidence="2">Cytoplasm</location>
    </subcellularLocation>
    <subcellularLocation>
        <location evidence="1">Nucleus</location>
    </subcellularLocation>
</comment>
<dbReference type="SUPFAM" id="SSF56235">
    <property type="entry name" value="N-terminal nucleophile aminohydrolases (Ntn hydrolases)"/>
    <property type="match status" value="1"/>
</dbReference>
<dbReference type="Pfam" id="PF00134">
    <property type="entry name" value="Cyclin_N"/>
    <property type="match status" value="1"/>
</dbReference>
<dbReference type="InterPro" id="IPR023332">
    <property type="entry name" value="Proteasome_alpha-type"/>
</dbReference>
<dbReference type="PROSITE" id="PS00388">
    <property type="entry name" value="PROTEASOME_ALPHA_1"/>
    <property type="match status" value="1"/>
</dbReference>
<evidence type="ECO:0000256" key="6">
    <source>
        <dbReference type="ARBA" id="ARBA00023242"/>
    </source>
</evidence>
<accession>A0A0R3UNF4</accession>
<dbReference type="PANTHER" id="PTHR11599">
    <property type="entry name" value="PROTEASOME SUBUNIT ALPHA/BETA"/>
    <property type="match status" value="1"/>
</dbReference>
<keyword evidence="5 7" id="KW-0647">Proteasome</keyword>
<protein>
    <recommendedName>
        <fullName evidence="3">Proteasome subunit alpha type-1</fullName>
    </recommendedName>
</protein>
<reference evidence="10 11" key="1">
    <citation type="submission" date="2018-10" db="EMBL/GenBank/DDBJ databases">
        <authorList>
            <consortium name="Pathogen Informatics"/>
        </authorList>
    </citation>
    <scope>NUCLEOTIDE SEQUENCE [LARGE SCALE GENOMIC DNA]</scope>
</reference>
<evidence type="ECO:0000256" key="4">
    <source>
        <dbReference type="ARBA" id="ARBA00022490"/>
    </source>
</evidence>
<dbReference type="InterPro" id="IPR001353">
    <property type="entry name" value="Proteasome_sua/b"/>
</dbReference>
<evidence type="ECO:0000256" key="3">
    <source>
        <dbReference type="ARBA" id="ARBA00021331"/>
    </source>
</evidence>
<dbReference type="InterPro" id="IPR029055">
    <property type="entry name" value="Ntn_hydrolases_N"/>
</dbReference>
<comment type="similarity">
    <text evidence="7">Belongs to the peptidase T1A family.</text>
</comment>
<keyword evidence="4" id="KW-0963">Cytoplasm</keyword>